<protein>
    <submittedName>
        <fullName evidence="1">Uncharacterized protein</fullName>
    </submittedName>
</protein>
<reference evidence="1 2" key="1">
    <citation type="submission" date="2024-01" db="EMBL/GenBank/DDBJ databases">
        <title>Genome assemblies of Stephania.</title>
        <authorList>
            <person name="Yang L."/>
        </authorList>
    </citation>
    <scope>NUCLEOTIDE SEQUENCE [LARGE SCALE GENOMIC DNA]</scope>
    <source>
        <strain evidence="1">YNDBR</strain>
        <tissue evidence="1">Leaf</tissue>
    </source>
</reference>
<proteinExistence type="predicted"/>
<dbReference type="AlphaFoldDB" id="A0AAP0LFH4"/>
<comment type="caution">
    <text evidence="1">The sequence shown here is derived from an EMBL/GenBank/DDBJ whole genome shotgun (WGS) entry which is preliminary data.</text>
</comment>
<evidence type="ECO:0000313" key="1">
    <source>
        <dbReference type="EMBL" id="KAK9169700.1"/>
    </source>
</evidence>
<dbReference type="EMBL" id="JBBNAF010000001">
    <property type="protein sequence ID" value="KAK9169700.1"/>
    <property type="molecule type" value="Genomic_DNA"/>
</dbReference>
<accession>A0AAP0LFH4</accession>
<evidence type="ECO:0000313" key="2">
    <source>
        <dbReference type="Proteomes" id="UP001420932"/>
    </source>
</evidence>
<gene>
    <name evidence="1" type="ORF">Syun_001840</name>
</gene>
<organism evidence="1 2">
    <name type="scientific">Stephania yunnanensis</name>
    <dbReference type="NCBI Taxonomy" id="152371"/>
    <lineage>
        <taxon>Eukaryota</taxon>
        <taxon>Viridiplantae</taxon>
        <taxon>Streptophyta</taxon>
        <taxon>Embryophyta</taxon>
        <taxon>Tracheophyta</taxon>
        <taxon>Spermatophyta</taxon>
        <taxon>Magnoliopsida</taxon>
        <taxon>Ranunculales</taxon>
        <taxon>Menispermaceae</taxon>
        <taxon>Menispermoideae</taxon>
        <taxon>Cissampelideae</taxon>
        <taxon>Stephania</taxon>
    </lineage>
</organism>
<dbReference type="Proteomes" id="UP001420932">
    <property type="component" value="Unassembled WGS sequence"/>
</dbReference>
<name>A0AAP0LFH4_9MAGN</name>
<keyword evidence="2" id="KW-1185">Reference proteome</keyword>
<sequence length="70" mass="8304">MEARLDRMEARLDQIQEELKKISAIEVSIRELRYEVRSMFRGSNQRLDELLHITGSNQHAHRSNKSKIQI</sequence>